<keyword evidence="3" id="KW-1185">Reference proteome</keyword>
<dbReference type="Proteomes" id="UP000271098">
    <property type="component" value="Unassembled WGS sequence"/>
</dbReference>
<organism evidence="4">
    <name type="scientific">Gongylonema pulchrum</name>
    <dbReference type="NCBI Taxonomy" id="637853"/>
    <lineage>
        <taxon>Eukaryota</taxon>
        <taxon>Metazoa</taxon>
        <taxon>Ecdysozoa</taxon>
        <taxon>Nematoda</taxon>
        <taxon>Chromadorea</taxon>
        <taxon>Rhabditida</taxon>
        <taxon>Spirurina</taxon>
        <taxon>Spiruromorpha</taxon>
        <taxon>Spiruroidea</taxon>
        <taxon>Gongylonematidae</taxon>
        <taxon>Gongylonema</taxon>
    </lineage>
</organism>
<reference evidence="2 3" key="2">
    <citation type="submission" date="2018-11" db="EMBL/GenBank/DDBJ databases">
        <authorList>
            <consortium name="Pathogen Informatics"/>
        </authorList>
    </citation>
    <scope>NUCLEOTIDE SEQUENCE [LARGE SCALE GENOMIC DNA]</scope>
</reference>
<evidence type="ECO:0000313" key="3">
    <source>
        <dbReference type="Proteomes" id="UP000271098"/>
    </source>
</evidence>
<feature type="region of interest" description="Disordered" evidence="1">
    <location>
        <begin position="246"/>
        <end position="265"/>
    </location>
</feature>
<reference evidence="4" key="1">
    <citation type="submission" date="2016-06" db="UniProtKB">
        <authorList>
            <consortium name="WormBaseParasite"/>
        </authorList>
    </citation>
    <scope>IDENTIFICATION</scope>
</reference>
<proteinExistence type="predicted"/>
<evidence type="ECO:0000313" key="4">
    <source>
        <dbReference type="WBParaSite" id="GPUH_0000566501-mRNA-1"/>
    </source>
</evidence>
<dbReference type="EMBL" id="UYRT01012275">
    <property type="protein sequence ID" value="VDK51636.1"/>
    <property type="molecule type" value="Genomic_DNA"/>
</dbReference>
<accession>A0A183DAB6</accession>
<name>A0A183DAB6_9BILA</name>
<protein>
    <submittedName>
        <fullName evidence="4">TPX2_importin domain-containing protein</fullName>
    </submittedName>
</protein>
<feature type="region of interest" description="Disordered" evidence="1">
    <location>
        <begin position="190"/>
        <end position="213"/>
    </location>
</feature>
<feature type="compositionally biased region" description="Polar residues" evidence="1">
    <location>
        <begin position="248"/>
        <end position="257"/>
    </location>
</feature>
<evidence type="ECO:0000256" key="1">
    <source>
        <dbReference type="SAM" id="MobiDB-lite"/>
    </source>
</evidence>
<evidence type="ECO:0000313" key="2">
    <source>
        <dbReference type="EMBL" id="VDK51636.1"/>
    </source>
</evidence>
<gene>
    <name evidence="2" type="ORF">GPUH_LOCUS5655</name>
</gene>
<dbReference type="AlphaFoldDB" id="A0A183DAB6"/>
<sequence length="298" mass="32778">MLTPIVKRNYKLYPKLEVPRQKQKSRNVRLSAPAVNDLSRIDEQKQKSCENQGPKFGLKNEEDKISEQIENLTLARPRYMATMPLLPPRANSILHKPCVPTTIAEDAELDLSPPRTNVADAAVQATAATFTKCSSLESPLAFPLRSEVSYSNFDAKSEEPSSRPLRANTVDVGVQVVAITSSKCNPHVFSARSEKIPHSNTKSQAPSPRPSRANMVDAAVQVVDVTAPQRKATQNRRAFTLKNESTHSKFVTNSQRAPSGMKGAFKTHDSISKCSRAGRTASALNKRATLWCCVSVRP</sequence>
<dbReference type="WBParaSite" id="GPUH_0000566501-mRNA-1">
    <property type="protein sequence ID" value="GPUH_0000566501-mRNA-1"/>
    <property type="gene ID" value="GPUH_0000566501"/>
</dbReference>